<dbReference type="SUPFAM" id="SSF46565">
    <property type="entry name" value="Chaperone J-domain"/>
    <property type="match status" value="1"/>
</dbReference>
<dbReference type="InterPro" id="IPR036869">
    <property type="entry name" value="J_dom_sf"/>
</dbReference>
<protein>
    <submittedName>
        <fullName evidence="3">J domain-containing protein</fullName>
    </submittedName>
</protein>
<dbReference type="Gene3D" id="1.10.287.110">
    <property type="entry name" value="DnaJ domain"/>
    <property type="match status" value="1"/>
</dbReference>
<comment type="caution">
    <text evidence="3">The sequence shown here is derived from an EMBL/GenBank/DDBJ whole genome shotgun (WGS) entry which is preliminary data.</text>
</comment>
<dbReference type="EMBL" id="DWZA01000083">
    <property type="protein sequence ID" value="HJA71775.1"/>
    <property type="molecule type" value="Genomic_DNA"/>
</dbReference>
<dbReference type="Proteomes" id="UP000823900">
    <property type="component" value="Unassembled WGS sequence"/>
</dbReference>
<proteinExistence type="predicted"/>
<feature type="domain" description="J" evidence="2">
    <location>
        <begin position="5"/>
        <end position="70"/>
    </location>
</feature>
<dbReference type="PROSITE" id="PS50076">
    <property type="entry name" value="DNAJ_2"/>
    <property type="match status" value="1"/>
</dbReference>
<dbReference type="AlphaFoldDB" id="A0A9D2HHP6"/>
<keyword evidence="1" id="KW-0235">DNA replication</keyword>
<evidence type="ECO:0000313" key="3">
    <source>
        <dbReference type="EMBL" id="HJA71775.1"/>
    </source>
</evidence>
<dbReference type="CDD" id="cd06257">
    <property type="entry name" value="DnaJ"/>
    <property type="match status" value="1"/>
</dbReference>
<dbReference type="PRINTS" id="PR00625">
    <property type="entry name" value="JDOMAIN"/>
</dbReference>
<dbReference type="Pfam" id="PF00226">
    <property type="entry name" value="DnaJ"/>
    <property type="match status" value="1"/>
</dbReference>
<organism evidence="3 4">
    <name type="scientific">Candidatus Lachnoclostridium stercoravium</name>
    <dbReference type="NCBI Taxonomy" id="2838633"/>
    <lineage>
        <taxon>Bacteria</taxon>
        <taxon>Bacillati</taxon>
        <taxon>Bacillota</taxon>
        <taxon>Clostridia</taxon>
        <taxon>Lachnospirales</taxon>
        <taxon>Lachnospiraceae</taxon>
    </lineage>
</organism>
<evidence type="ECO:0000256" key="1">
    <source>
        <dbReference type="ARBA" id="ARBA00022705"/>
    </source>
</evidence>
<dbReference type="SMART" id="SM00271">
    <property type="entry name" value="DnaJ"/>
    <property type="match status" value="1"/>
</dbReference>
<dbReference type="InterPro" id="IPR001623">
    <property type="entry name" value="DnaJ_domain"/>
</dbReference>
<reference evidence="3" key="2">
    <citation type="submission" date="2021-04" db="EMBL/GenBank/DDBJ databases">
        <authorList>
            <person name="Gilroy R."/>
        </authorList>
    </citation>
    <scope>NUCLEOTIDE SEQUENCE</scope>
    <source>
        <strain evidence="3">CHK178-16964</strain>
    </source>
</reference>
<accession>A0A9D2HHP6</accession>
<dbReference type="GO" id="GO:0006260">
    <property type="term" value="P:DNA replication"/>
    <property type="evidence" value="ECO:0007669"/>
    <property type="project" value="UniProtKB-KW"/>
</dbReference>
<name>A0A9D2HHP6_9FIRM</name>
<gene>
    <name evidence="3" type="ORF">IAA07_09420</name>
</gene>
<evidence type="ECO:0000259" key="2">
    <source>
        <dbReference type="PROSITE" id="PS50076"/>
    </source>
</evidence>
<reference evidence="3" key="1">
    <citation type="journal article" date="2021" name="PeerJ">
        <title>Extensive microbial diversity within the chicken gut microbiome revealed by metagenomics and culture.</title>
        <authorList>
            <person name="Gilroy R."/>
            <person name="Ravi A."/>
            <person name="Getino M."/>
            <person name="Pursley I."/>
            <person name="Horton D.L."/>
            <person name="Alikhan N.F."/>
            <person name="Baker D."/>
            <person name="Gharbi K."/>
            <person name="Hall N."/>
            <person name="Watson M."/>
            <person name="Adriaenssens E.M."/>
            <person name="Foster-Nyarko E."/>
            <person name="Jarju S."/>
            <person name="Secka A."/>
            <person name="Antonio M."/>
            <person name="Oren A."/>
            <person name="Chaudhuri R.R."/>
            <person name="La Ragione R."/>
            <person name="Hildebrand F."/>
            <person name="Pallen M.J."/>
        </authorList>
    </citation>
    <scope>NUCLEOTIDE SEQUENCE</scope>
    <source>
        <strain evidence="3">CHK178-16964</strain>
    </source>
</reference>
<evidence type="ECO:0000313" key="4">
    <source>
        <dbReference type="Proteomes" id="UP000823900"/>
    </source>
</evidence>
<sequence>MTQEESYRVLGLMPGSDIKEIKKKYRKLMHRLHPDAAASSKERYPYSVHEINTAYAVLKKGSEGGIGRFGKENKAEKVRPGKHWDGLINEHAYREREILHYAEDQDGNPIGIFAIDRGKYLWKTDEDFPLFLRSIYQCSREILDEIDAAAKRKQPEERRLQVQAQLMYLLAQQYIDGTAMLKELALKRAQDETGEIFYIQAMLEEGESGPSAKEGEPLYPSRLKDHKLYLKNVSGRELGYLSFQDDRLYYVVVPLFEQRRVQVRIRTAKGAAAEQRKRNGGIQKLHLWLRLPKENALSSLESLDLKIRQLLENYRT</sequence>